<feature type="transmembrane region" description="Helical" evidence="7">
    <location>
        <begin position="182"/>
        <end position="205"/>
    </location>
</feature>
<dbReference type="Gene3D" id="1.20.1250.20">
    <property type="entry name" value="MFS general substrate transporter like domains"/>
    <property type="match status" value="1"/>
</dbReference>
<feature type="transmembrane region" description="Helical" evidence="7">
    <location>
        <begin position="244"/>
        <end position="261"/>
    </location>
</feature>
<feature type="transmembrane region" description="Helical" evidence="7">
    <location>
        <begin position="211"/>
        <end position="232"/>
    </location>
</feature>
<dbReference type="InterPro" id="IPR020846">
    <property type="entry name" value="MFS_dom"/>
</dbReference>
<dbReference type="OrthoDB" id="9812221at2"/>
<dbReference type="PANTHER" id="PTHR42718">
    <property type="entry name" value="MAJOR FACILITATOR SUPERFAMILY MULTIDRUG TRANSPORTER MFSC"/>
    <property type="match status" value="1"/>
</dbReference>
<keyword evidence="10" id="KW-1185">Reference proteome</keyword>
<keyword evidence="6 7" id="KW-0472">Membrane</keyword>
<feature type="transmembrane region" description="Helical" evidence="7">
    <location>
        <begin position="273"/>
        <end position="290"/>
    </location>
</feature>
<keyword evidence="5 7" id="KW-1133">Transmembrane helix</keyword>
<evidence type="ECO:0000256" key="5">
    <source>
        <dbReference type="ARBA" id="ARBA00022989"/>
    </source>
</evidence>
<keyword evidence="2" id="KW-0813">Transport</keyword>
<evidence type="ECO:0000256" key="3">
    <source>
        <dbReference type="ARBA" id="ARBA00022475"/>
    </source>
</evidence>
<organism evidence="9 10">
    <name type="scientific">Sphingobium terrigena</name>
    <dbReference type="NCBI Taxonomy" id="2304063"/>
    <lineage>
        <taxon>Bacteria</taxon>
        <taxon>Pseudomonadati</taxon>
        <taxon>Pseudomonadota</taxon>
        <taxon>Alphaproteobacteria</taxon>
        <taxon>Sphingomonadales</taxon>
        <taxon>Sphingomonadaceae</taxon>
        <taxon>Sphingobium</taxon>
    </lineage>
</organism>
<comment type="caution">
    <text evidence="9">The sequence shown here is derived from an EMBL/GenBank/DDBJ whole genome shotgun (WGS) entry which is preliminary data.</text>
</comment>
<comment type="subcellular location">
    <subcellularLocation>
        <location evidence="1">Cell membrane</location>
        <topology evidence="1">Multi-pass membrane protein</topology>
    </subcellularLocation>
</comment>
<reference evidence="9 10" key="1">
    <citation type="submission" date="2018-08" db="EMBL/GenBank/DDBJ databases">
        <title>Sphingobium sp. EO9.</title>
        <authorList>
            <person name="Park Y."/>
            <person name="Kim K.H."/>
            <person name="Jeon C.O."/>
        </authorList>
    </citation>
    <scope>NUCLEOTIDE SEQUENCE [LARGE SCALE GENOMIC DNA]</scope>
    <source>
        <strain evidence="9 10">EO9</strain>
    </source>
</reference>
<gene>
    <name evidence="9" type="ORF">D0Z70_23775</name>
</gene>
<feature type="transmembrane region" description="Helical" evidence="7">
    <location>
        <begin position="399"/>
        <end position="418"/>
    </location>
</feature>
<dbReference type="Proteomes" id="UP000283469">
    <property type="component" value="Unassembled WGS sequence"/>
</dbReference>
<protein>
    <submittedName>
        <fullName evidence="9">MFS transporter</fullName>
    </submittedName>
</protein>
<dbReference type="Gene3D" id="1.20.1720.10">
    <property type="entry name" value="Multidrug resistance protein D"/>
    <property type="match status" value="1"/>
</dbReference>
<evidence type="ECO:0000256" key="4">
    <source>
        <dbReference type="ARBA" id="ARBA00022692"/>
    </source>
</evidence>
<dbReference type="SUPFAM" id="SSF103473">
    <property type="entry name" value="MFS general substrate transporter"/>
    <property type="match status" value="1"/>
</dbReference>
<feature type="transmembrane region" description="Helical" evidence="7">
    <location>
        <begin position="375"/>
        <end position="393"/>
    </location>
</feature>
<feature type="transmembrane region" description="Helical" evidence="7">
    <location>
        <begin position="149"/>
        <end position="170"/>
    </location>
</feature>
<evidence type="ECO:0000313" key="10">
    <source>
        <dbReference type="Proteomes" id="UP000283469"/>
    </source>
</evidence>
<feature type="transmembrane region" description="Helical" evidence="7">
    <location>
        <begin position="95"/>
        <end position="112"/>
    </location>
</feature>
<accession>A0A418YIB2</accession>
<dbReference type="InterPro" id="IPR011701">
    <property type="entry name" value="MFS"/>
</dbReference>
<dbReference type="AlphaFoldDB" id="A0A418YIB2"/>
<evidence type="ECO:0000313" key="9">
    <source>
        <dbReference type="EMBL" id="RJG50396.1"/>
    </source>
</evidence>
<sequence length="496" mass="52283">MRLSIEDLVKFKMNQDDYKSQSSRRMNSIDKRGASVWSNCSDTSPVGNGLRDARRYWAALSIWCAIILTIIDASIASVALPFISKGLQLTAAKSVWVINAYQIAIVMALLPMAKVSDILGYKKVYLSGILLFMIAASGSIFAGSLTMLAVARFVQGIGAAAVMVTSGALVRSIYPPELVPRGIGYNTIAVSFASASGPAACAVVLSFANWHAVFAVGLPFGLLALTLGWWALPSTASAKRSFDTISALMCCLGFAAGFSILSDLAQNSSSEWTFIKIGVAVSAIFFLRKRTSISHESMVPLDLLKMGSLRLAYGMSASAYAVMILITLSFPFVLQQRLHFGPELIGMLMVPLPIGIMIAAFVAGRLVNRFSSAGLCSSGLISLAGGAICLSFIHPGSSVFLIIAAVAICGLGFGIFQVPNNHSMLATAPHSRAGAASAMLSLSRLIGQTLGALLAASLFRMIGAQSDAPIVVAAFIALTVASITLLIRYRTIVSIG</sequence>
<dbReference type="PROSITE" id="PS50850">
    <property type="entry name" value="MFS"/>
    <property type="match status" value="1"/>
</dbReference>
<feature type="transmembrane region" description="Helical" evidence="7">
    <location>
        <begin position="468"/>
        <end position="487"/>
    </location>
</feature>
<keyword evidence="3" id="KW-1003">Cell membrane</keyword>
<feature type="transmembrane region" description="Helical" evidence="7">
    <location>
        <begin position="124"/>
        <end position="143"/>
    </location>
</feature>
<dbReference type="GO" id="GO:0022857">
    <property type="term" value="F:transmembrane transporter activity"/>
    <property type="evidence" value="ECO:0007669"/>
    <property type="project" value="InterPro"/>
</dbReference>
<dbReference type="PANTHER" id="PTHR42718:SF46">
    <property type="entry name" value="BLR6921 PROTEIN"/>
    <property type="match status" value="1"/>
</dbReference>
<evidence type="ECO:0000256" key="1">
    <source>
        <dbReference type="ARBA" id="ARBA00004651"/>
    </source>
</evidence>
<dbReference type="Pfam" id="PF07690">
    <property type="entry name" value="MFS_1"/>
    <property type="match status" value="1"/>
</dbReference>
<dbReference type="GO" id="GO:0005886">
    <property type="term" value="C:plasma membrane"/>
    <property type="evidence" value="ECO:0007669"/>
    <property type="project" value="UniProtKB-SubCell"/>
</dbReference>
<evidence type="ECO:0000256" key="7">
    <source>
        <dbReference type="SAM" id="Phobius"/>
    </source>
</evidence>
<feature type="transmembrane region" description="Helical" evidence="7">
    <location>
        <begin position="439"/>
        <end position="462"/>
    </location>
</feature>
<proteinExistence type="predicted"/>
<feature type="transmembrane region" description="Helical" evidence="7">
    <location>
        <begin position="56"/>
        <end position="83"/>
    </location>
</feature>
<dbReference type="CDD" id="cd17321">
    <property type="entry name" value="MFS_MMR_MDR_like"/>
    <property type="match status" value="1"/>
</dbReference>
<feature type="transmembrane region" description="Helical" evidence="7">
    <location>
        <begin position="344"/>
        <end position="363"/>
    </location>
</feature>
<evidence type="ECO:0000259" key="8">
    <source>
        <dbReference type="PROSITE" id="PS50850"/>
    </source>
</evidence>
<feature type="domain" description="Major facilitator superfamily (MFS) profile" evidence="8">
    <location>
        <begin position="58"/>
        <end position="491"/>
    </location>
</feature>
<feature type="transmembrane region" description="Helical" evidence="7">
    <location>
        <begin position="311"/>
        <end position="332"/>
    </location>
</feature>
<evidence type="ECO:0000256" key="6">
    <source>
        <dbReference type="ARBA" id="ARBA00023136"/>
    </source>
</evidence>
<keyword evidence="4 7" id="KW-0812">Transmembrane</keyword>
<evidence type="ECO:0000256" key="2">
    <source>
        <dbReference type="ARBA" id="ARBA00022448"/>
    </source>
</evidence>
<name>A0A418YIB2_9SPHN</name>
<dbReference type="InterPro" id="IPR036259">
    <property type="entry name" value="MFS_trans_sf"/>
</dbReference>
<dbReference type="EMBL" id="QVRA01000053">
    <property type="protein sequence ID" value="RJG50396.1"/>
    <property type="molecule type" value="Genomic_DNA"/>
</dbReference>